<proteinExistence type="predicted"/>
<dbReference type="EMBL" id="CAEZZP010000015">
    <property type="protein sequence ID" value="CAB4765303.1"/>
    <property type="molecule type" value="Genomic_DNA"/>
</dbReference>
<reference evidence="4" key="1">
    <citation type="submission" date="2020-05" db="EMBL/GenBank/DDBJ databases">
        <authorList>
            <person name="Chiriac C."/>
            <person name="Salcher M."/>
            <person name="Ghai R."/>
            <person name="Kavagutti S V."/>
        </authorList>
    </citation>
    <scope>NUCLEOTIDE SEQUENCE</scope>
</reference>
<evidence type="ECO:0000313" key="4">
    <source>
        <dbReference type="EMBL" id="CAB4863324.1"/>
    </source>
</evidence>
<dbReference type="EMBL" id="CAFAAL010000052">
    <property type="protein sequence ID" value="CAB4802541.1"/>
    <property type="molecule type" value="Genomic_DNA"/>
</dbReference>
<dbReference type="Gene3D" id="3.40.630.100">
    <property type="entry name" value="Poly-gamma-glutamate hydrolase, zinc-binding motif"/>
    <property type="match status" value="1"/>
</dbReference>
<dbReference type="Pfam" id="PF05908">
    <property type="entry name" value="Gamma_PGA_hydro"/>
    <property type="match status" value="1"/>
</dbReference>
<dbReference type="EMBL" id="CAFBLJ010000021">
    <property type="protein sequence ID" value="CAB4863324.1"/>
    <property type="molecule type" value="Genomic_DNA"/>
</dbReference>
<name>A0A6J7D310_9ZZZZ</name>
<dbReference type="EMBL" id="CAFBPS010000022">
    <property type="protein sequence ID" value="CAB5024754.1"/>
    <property type="molecule type" value="Genomic_DNA"/>
</dbReference>
<protein>
    <submittedName>
        <fullName evidence="4">Unannotated protein</fullName>
    </submittedName>
</protein>
<gene>
    <name evidence="1" type="ORF">UFOPK2658_01023</name>
    <name evidence="2" type="ORF">UFOPK2880_00422</name>
    <name evidence="3" type="ORF">UFOPK3004_00757</name>
    <name evidence="4" type="ORF">UFOPK3304_00583</name>
    <name evidence="5" type="ORF">UFOPK3494_00787</name>
    <name evidence="6" type="ORF">UFOPK4134_00488</name>
</gene>
<evidence type="ECO:0000313" key="1">
    <source>
        <dbReference type="EMBL" id="CAB4720960.1"/>
    </source>
</evidence>
<sequence>MFKELLDHPDVEEVLTLRGHDIPLDQRIGFMAYHGGGLEEMTEVVAMQAAERSGTSYYGVHQPKGMERHIPSIEVSPDASTQLRRFIDHVHTVITIHGFGRQGYYSSLLLGGQHRNLAQHVGSHLRTHLPAYKIITDIDEIPKELRGLHPKNPVNLPPGTGVQIELPPRVRGTTPMFWDWEGPALPPHTESLINGLVSAVNTWQTTRLRG</sequence>
<dbReference type="AlphaFoldDB" id="A0A6J7D310"/>
<evidence type="ECO:0000313" key="2">
    <source>
        <dbReference type="EMBL" id="CAB4765303.1"/>
    </source>
</evidence>
<evidence type="ECO:0000313" key="5">
    <source>
        <dbReference type="EMBL" id="CAB4898072.1"/>
    </source>
</evidence>
<dbReference type="InterPro" id="IPR008585">
    <property type="entry name" value="Gamma_PGA_hydro"/>
</dbReference>
<evidence type="ECO:0000313" key="6">
    <source>
        <dbReference type="EMBL" id="CAB5024754.1"/>
    </source>
</evidence>
<organism evidence="4">
    <name type="scientific">freshwater metagenome</name>
    <dbReference type="NCBI Taxonomy" id="449393"/>
    <lineage>
        <taxon>unclassified sequences</taxon>
        <taxon>metagenomes</taxon>
        <taxon>ecological metagenomes</taxon>
    </lineage>
</organism>
<accession>A0A6J7D310</accession>
<dbReference type="EMBL" id="CAEZYH010000038">
    <property type="protein sequence ID" value="CAB4720960.1"/>
    <property type="molecule type" value="Genomic_DNA"/>
</dbReference>
<evidence type="ECO:0000313" key="3">
    <source>
        <dbReference type="EMBL" id="CAB4802541.1"/>
    </source>
</evidence>
<dbReference type="InterPro" id="IPR038128">
    <property type="entry name" value="Gamma_PGA_hydro_sf"/>
</dbReference>
<dbReference type="EMBL" id="CAFBMF010000038">
    <property type="protein sequence ID" value="CAB4898072.1"/>
    <property type="molecule type" value="Genomic_DNA"/>
</dbReference>